<evidence type="ECO:0000313" key="8">
    <source>
        <dbReference type="Proteomes" id="UP000825701"/>
    </source>
</evidence>
<evidence type="ECO:0000259" key="5">
    <source>
        <dbReference type="Pfam" id="PF00126"/>
    </source>
</evidence>
<evidence type="ECO:0000259" key="6">
    <source>
        <dbReference type="Pfam" id="PF03466"/>
    </source>
</evidence>
<evidence type="ECO:0000313" key="7">
    <source>
        <dbReference type="EMBL" id="QZN99201.1"/>
    </source>
</evidence>
<proteinExistence type="inferred from homology"/>
<dbReference type="PANTHER" id="PTHR30346:SF0">
    <property type="entry name" value="HCA OPERON TRANSCRIPTIONAL ACTIVATOR HCAR"/>
    <property type="match status" value="1"/>
</dbReference>
<dbReference type="InterPro" id="IPR036388">
    <property type="entry name" value="WH-like_DNA-bd_sf"/>
</dbReference>
<evidence type="ECO:0000256" key="2">
    <source>
        <dbReference type="ARBA" id="ARBA00023015"/>
    </source>
</evidence>
<dbReference type="EMBL" id="CP081869">
    <property type="protein sequence ID" value="QZN99201.1"/>
    <property type="molecule type" value="Genomic_DNA"/>
</dbReference>
<keyword evidence="3" id="KW-0238">DNA-binding</keyword>
<dbReference type="CDD" id="cd08414">
    <property type="entry name" value="PBP2_LTTR_aromatics_like"/>
    <property type="match status" value="1"/>
</dbReference>
<name>A0A9E6R835_9HYPH</name>
<dbReference type="KEGG" id="cmet:K6K41_20620"/>
<dbReference type="SUPFAM" id="SSF46785">
    <property type="entry name" value="Winged helix' DNA-binding domain"/>
    <property type="match status" value="1"/>
</dbReference>
<dbReference type="GO" id="GO:0032993">
    <property type="term" value="C:protein-DNA complex"/>
    <property type="evidence" value="ECO:0007669"/>
    <property type="project" value="TreeGrafter"/>
</dbReference>
<dbReference type="PANTHER" id="PTHR30346">
    <property type="entry name" value="TRANSCRIPTIONAL DUAL REGULATOR HCAR-RELATED"/>
    <property type="match status" value="1"/>
</dbReference>
<reference evidence="7" key="1">
    <citation type="submission" date="2021-08" db="EMBL/GenBank/DDBJ databases">
        <authorList>
            <person name="Zhang H."/>
            <person name="Xu M."/>
            <person name="Yu Z."/>
            <person name="Yang L."/>
            <person name="Cai Y."/>
        </authorList>
    </citation>
    <scope>NUCLEOTIDE SEQUENCE</scope>
    <source>
        <strain evidence="7">CHL1</strain>
    </source>
</reference>
<accession>A0A9E6R835</accession>
<keyword evidence="4" id="KW-0804">Transcription</keyword>
<evidence type="ECO:0000256" key="4">
    <source>
        <dbReference type="ARBA" id="ARBA00023163"/>
    </source>
</evidence>
<dbReference type="SUPFAM" id="SSF53850">
    <property type="entry name" value="Periplasmic binding protein-like II"/>
    <property type="match status" value="1"/>
</dbReference>
<gene>
    <name evidence="7" type="ORF">K6K41_20620</name>
</gene>
<dbReference type="GO" id="GO:0003700">
    <property type="term" value="F:DNA-binding transcription factor activity"/>
    <property type="evidence" value="ECO:0007669"/>
    <property type="project" value="InterPro"/>
</dbReference>
<dbReference type="Proteomes" id="UP000825701">
    <property type="component" value="Chromosome"/>
</dbReference>
<feature type="domain" description="HTH lysR-type" evidence="5">
    <location>
        <begin position="4"/>
        <end position="63"/>
    </location>
</feature>
<dbReference type="PRINTS" id="PR00039">
    <property type="entry name" value="HTHLYSR"/>
</dbReference>
<dbReference type="InterPro" id="IPR000847">
    <property type="entry name" value="LysR_HTH_N"/>
</dbReference>
<dbReference type="Gene3D" id="3.40.190.10">
    <property type="entry name" value="Periplasmic binding protein-like II"/>
    <property type="match status" value="2"/>
</dbReference>
<evidence type="ECO:0000256" key="1">
    <source>
        <dbReference type="ARBA" id="ARBA00009437"/>
    </source>
</evidence>
<keyword evidence="2" id="KW-0805">Transcription regulation</keyword>
<evidence type="ECO:0000256" key="3">
    <source>
        <dbReference type="ARBA" id="ARBA00023125"/>
    </source>
</evidence>
<protein>
    <submittedName>
        <fullName evidence="7">LysR family transcriptional regulator</fullName>
    </submittedName>
</protein>
<dbReference type="FunFam" id="1.10.10.10:FF:000001">
    <property type="entry name" value="LysR family transcriptional regulator"/>
    <property type="match status" value="1"/>
</dbReference>
<feature type="domain" description="LysR substrate-binding" evidence="6">
    <location>
        <begin position="89"/>
        <end position="287"/>
    </location>
</feature>
<dbReference type="Pfam" id="PF03466">
    <property type="entry name" value="LysR_substrate"/>
    <property type="match status" value="1"/>
</dbReference>
<dbReference type="RefSeq" id="WP_261402243.1">
    <property type="nucleotide sequence ID" value="NZ_CP081869.1"/>
</dbReference>
<comment type="similarity">
    <text evidence="1">Belongs to the LysR transcriptional regulatory family.</text>
</comment>
<dbReference type="Gene3D" id="1.10.10.10">
    <property type="entry name" value="Winged helix-like DNA-binding domain superfamily/Winged helix DNA-binding domain"/>
    <property type="match status" value="1"/>
</dbReference>
<dbReference type="InterPro" id="IPR036390">
    <property type="entry name" value="WH_DNA-bd_sf"/>
</dbReference>
<dbReference type="GO" id="GO:0003677">
    <property type="term" value="F:DNA binding"/>
    <property type="evidence" value="ECO:0007669"/>
    <property type="project" value="UniProtKB-KW"/>
</dbReference>
<dbReference type="InterPro" id="IPR005119">
    <property type="entry name" value="LysR_subst-bd"/>
</dbReference>
<dbReference type="Pfam" id="PF00126">
    <property type="entry name" value="HTH_1"/>
    <property type="match status" value="1"/>
</dbReference>
<organism evidence="7 8">
    <name type="scientific">Chenggangzhangella methanolivorans</name>
    <dbReference type="NCBI Taxonomy" id="1437009"/>
    <lineage>
        <taxon>Bacteria</taxon>
        <taxon>Pseudomonadati</taxon>
        <taxon>Pseudomonadota</taxon>
        <taxon>Alphaproteobacteria</taxon>
        <taxon>Hyphomicrobiales</taxon>
        <taxon>Methylopilaceae</taxon>
        <taxon>Chenggangzhangella</taxon>
    </lineage>
</organism>
<keyword evidence="8" id="KW-1185">Reference proteome</keyword>
<sequence length="291" mass="31670">MIDIRQMRYFVALAETLHFGRAAERLRMSQPPLSRQIASLEAELGVRLLERHSRQASLTFAGQRFLEDCRTTIAAFDQACENARMADRGELGELSIGFMMSSAYTVLPALARRFTAKHPRVALRLRELLPPDLEEAVKSGRFDAGIMFDVGGVGGLEARVIHREALCLAAPSDHPLALKVEIAPEDLGGVPLIIAPAETTPSLREAITGFCRRGGFEPTARLEAQLQQTIVSLVSEGLGVAVTPSSMRKLGVANVVYRDLVDAPQIEHVVAWRPANLNPALRLFLAEAGAG</sequence>
<dbReference type="AlphaFoldDB" id="A0A9E6R835"/>